<dbReference type="EMBL" id="QMEB01000050">
    <property type="protein sequence ID" value="NMG19588.1"/>
    <property type="molecule type" value="Genomic_DNA"/>
</dbReference>
<dbReference type="Proteomes" id="UP000718564">
    <property type="component" value="Unassembled WGS sequence"/>
</dbReference>
<feature type="transmembrane region" description="Helical" evidence="1">
    <location>
        <begin position="72"/>
        <end position="90"/>
    </location>
</feature>
<evidence type="ECO:0000256" key="1">
    <source>
        <dbReference type="SAM" id="Phobius"/>
    </source>
</evidence>
<keyword evidence="3" id="KW-1185">Reference proteome</keyword>
<keyword evidence="1" id="KW-0812">Transmembrane</keyword>
<evidence type="ECO:0008006" key="4">
    <source>
        <dbReference type="Google" id="ProtNLM"/>
    </source>
</evidence>
<keyword evidence="1" id="KW-1133">Transmembrane helix</keyword>
<evidence type="ECO:0000313" key="3">
    <source>
        <dbReference type="Proteomes" id="UP000718564"/>
    </source>
</evidence>
<organism evidence="2 3">
    <name type="scientific">Brasilonema bromeliae SPC951</name>
    <dbReference type="NCBI Taxonomy" id="385972"/>
    <lineage>
        <taxon>Bacteria</taxon>
        <taxon>Bacillati</taxon>
        <taxon>Cyanobacteriota</taxon>
        <taxon>Cyanophyceae</taxon>
        <taxon>Nostocales</taxon>
        <taxon>Scytonemataceae</taxon>
        <taxon>Brasilonema</taxon>
        <taxon>Bromeliae group (in: Brasilonema)</taxon>
    </lineage>
</organism>
<name>A0ABX1P5E3_9CYAN</name>
<reference evidence="2 3" key="1">
    <citation type="submission" date="2018-06" db="EMBL/GenBank/DDBJ databases">
        <title>Comparative genomics of Brasilonema spp. strains.</title>
        <authorList>
            <person name="Alvarenga D.O."/>
            <person name="Fiore M.F."/>
            <person name="Varani A.M."/>
        </authorList>
    </citation>
    <scope>NUCLEOTIDE SEQUENCE [LARGE SCALE GENOMIC DNA]</scope>
    <source>
        <strain evidence="2 3">SPC951</strain>
    </source>
</reference>
<evidence type="ECO:0000313" key="2">
    <source>
        <dbReference type="EMBL" id="NMG19588.1"/>
    </source>
</evidence>
<dbReference type="InterPro" id="IPR036259">
    <property type="entry name" value="MFS_trans_sf"/>
</dbReference>
<protein>
    <recommendedName>
        <fullName evidence="4">Major facilitator superfamily (MFS) profile domain-containing protein</fullName>
    </recommendedName>
</protein>
<accession>A0ABX1P5E3</accession>
<keyword evidence="1" id="KW-0472">Membrane</keyword>
<feature type="transmembrane region" description="Helical" evidence="1">
    <location>
        <begin position="39"/>
        <end position="60"/>
    </location>
</feature>
<dbReference type="Gene3D" id="1.20.1250.20">
    <property type="entry name" value="MFS general substrate transporter like domains"/>
    <property type="match status" value="1"/>
</dbReference>
<dbReference type="SUPFAM" id="SSF103473">
    <property type="entry name" value="MFS general substrate transporter"/>
    <property type="match status" value="1"/>
</dbReference>
<sequence>MPIIGLITAEFLSLLGNQVAAVAIPILVLQFTNSPLVTGIASAGNIVAIILATVLGGRAIDRFGAWNISVTADLLSFCSVLALPLAFIYFDQLSPYQFHIWPYCYS</sequence>
<proteinExistence type="predicted"/>
<comment type="caution">
    <text evidence="2">The sequence shown here is derived from an EMBL/GenBank/DDBJ whole genome shotgun (WGS) entry which is preliminary data.</text>
</comment>
<gene>
    <name evidence="2" type="ORF">DP116_08980</name>
</gene>